<dbReference type="SUPFAM" id="SSF54909">
    <property type="entry name" value="Dimeric alpha+beta barrel"/>
    <property type="match status" value="1"/>
</dbReference>
<dbReference type="EMBL" id="JABEQF010000004">
    <property type="protein sequence ID" value="MBB2189533.1"/>
    <property type="molecule type" value="Genomic_DNA"/>
</dbReference>
<proteinExistence type="predicted"/>
<sequence>MDARPLTIIAEFETTAETHDKFLEICAHDSAHSVADEPGCHCFDVLVPDGEANRVILHEVYADRAAFDTHMTTPHYKVFADGLAALNIRTVAVRMLARYAPQG</sequence>
<dbReference type="InterPro" id="IPR011008">
    <property type="entry name" value="Dimeric_a/b-barrel"/>
</dbReference>
<feature type="domain" description="ABM" evidence="1">
    <location>
        <begin position="6"/>
        <end position="95"/>
    </location>
</feature>
<comment type="caution">
    <text evidence="2">The sequence shown here is derived from an EMBL/GenBank/DDBJ whole genome shotgun (WGS) entry which is preliminary data.</text>
</comment>
<dbReference type="PANTHER" id="PTHR33336:SF1">
    <property type="entry name" value="(4S)-4-HYDROXY-5-PHOSPHONOOXYPENTANE-2,3-DIONE ISOMERASE"/>
    <property type="match status" value="1"/>
</dbReference>
<dbReference type="PANTHER" id="PTHR33336">
    <property type="entry name" value="QUINOL MONOOXYGENASE YGIN-RELATED"/>
    <property type="match status" value="1"/>
</dbReference>
<dbReference type="Pfam" id="PF03992">
    <property type="entry name" value="ABM"/>
    <property type="match status" value="1"/>
</dbReference>
<keyword evidence="2" id="KW-0503">Monooxygenase</keyword>
<dbReference type="Proteomes" id="UP000555756">
    <property type="component" value="Unassembled WGS sequence"/>
</dbReference>
<keyword evidence="2" id="KW-0560">Oxidoreductase</keyword>
<reference evidence="2 3" key="1">
    <citation type="submission" date="2020-04" db="EMBL/GenBank/DDBJ databases">
        <title>Description of novel Gluconacetobacter.</title>
        <authorList>
            <person name="Sombolestani A."/>
        </authorList>
    </citation>
    <scope>NUCLEOTIDE SEQUENCE [LARGE SCALE GENOMIC DNA]</scope>
    <source>
        <strain evidence="2 3">LMG 21311</strain>
    </source>
</reference>
<evidence type="ECO:0000259" key="1">
    <source>
        <dbReference type="PROSITE" id="PS51725"/>
    </source>
</evidence>
<dbReference type="GO" id="GO:0005829">
    <property type="term" value="C:cytosol"/>
    <property type="evidence" value="ECO:0007669"/>
    <property type="project" value="TreeGrafter"/>
</dbReference>
<dbReference type="InterPro" id="IPR050744">
    <property type="entry name" value="AI-2_Isomerase_LsrG"/>
</dbReference>
<dbReference type="InterPro" id="IPR007138">
    <property type="entry name" value="ABM_dom"/>
</dbReference>
<dbReference type="PROSITE" id="PS51725">
    <property type="entry name" value="ABM"/>
    <property type="match status" value="1"/>
</dbReference>
<gene>
    <name evidence="2" type="ORF">HLH34_06095</name>
</gene>
<dbReference type="GO" id="GO:0004497">
    <property type="term" value="F:monooxygenase activity"/>
    <property type="evidence" value="ECO:0007669"/>
    <property type="project" value="UniProtKB-KW"/>
</dbReference>
<organism evidence="2 3">
    <name type="scientific">Gluconacetobacter azotocaptans</name>
    <dbReference type="NCBI Taxonomy" id="142834"/>
    <lineage>
        <taxon>Bacteria</taxon>
        <taxon>Pseudomonadati</taxon>
        <taxon>Pseudomonadota</taxon>
        <taxon>Alphaproteobacteria</taxon>
        <taxon>Acetobacterales</taxon>
        <taxon>Acetobacteraceae</taxon>
        <taxon>Gluconacetobacter</taxon>
    </lineage>
</organism>
<protein>
    <submittedName>
        <fullName evidence="2">Antibiotic biosynthesis monooxygenase</fullName>
    </submittedName>
</protein>
<dbReference type="AlphaFoldDB" id="A0A7W4JRE2"/>
<dbReference type="RefSeq" id="WP_183118725.1">
    <property type="nucleotide sequence ID" value="NZ_JABEQF010000004.1"/>
</dbReference>
<keyword evidence="3" id="KW-1185">Reference proteome</keyword>
<accession>A0A7W4JRE2</accession>
<evidence type="ECO:0000313" key="3">
    <source>
        <dbReference type="Proteomes" id="UP000555756"/>
    </source>
</evidence>
<name>A0A7W4JRE2_9PROT</name>
<dbReference type="Gene3D" id="3.30.70.100">
    <property type="match status" value="1"/>
</dbReference>
<evidence type="ECO:0000313" key="2">
    <source>
        <dbReference type="EMBL" id="MBB2189533.1"/>
    </source>
</evidence>